<dbReference type="EMBL" id="JAQQXR010000004">
    <property type="protein sequence ID" value="MDC8758295.1"/>
    <property type="molecule type" value="Genomic_DNA"/>
</dbReference>
<evidence type="ECO:0000256" key="14">
    <source>
        <dbReference type="SAM" id="Phobius"/>
    </source>
</evidence>
<comment type="similarity">
    <text evidence="3 13">Belongs to the membrane-bound acyltransferase family.</text>
</comment>
<dbReference type="Pfam" id="PF03062">
    <property type="entry name" value="MBOAT"/>
    <property type="match status" value="1"/>
</dbReference>
<evidence type="ECO:0000256" key="2">
    <source>
        <dbReference type="ARBA" id="ARBA00005182"/>
    </source>
</evidence>
<evidence type="ECO:0000256" key="7">
    <source>
        <dbReference type="ARBA" id="ARBA00022692"/>
    </source>
</evidence>
<evidence type="ECO:0000313" key="15">
    <source>
        <dbReference type="EMBL" id="MDC8758295.1"/>
    </source>
</evidence>
<evidence type="ECO:0000256" key="10">
    <source>
        <dbReference type="ARBA" id="ARBA00023136"/>
    </source>
</evidence>
<dbReference type="RefSeq" id="WP_273670971.1">
    <property type="nucleotide sequence ID" value="NZ_JAQQXR010000004.1"/>
</dbReference>
<feature type="transmembrane region" description="Helical" evidence="14">
    <location>
        <begin position="81"/>
        <end position="107"/>
    </location>
</feature>
<accession>A0ABT5K0U5</accession>
<keyword evidence="16" id="KW-1185">Reference proteome</keyword>
<reference evidence="15 16" key="1">
    <citation type="submission" date="2022-10" db="EMBL/GenBank/DDBJ databases">
        <title>Janthinobacterium sp. hw3 Genome sequencing.</title>
        <authorList>
            <person name="Park S."/>
        </authorList>
    </citation>
    <scope>NUCLEOTIDE SEQUENCE [LARGE SCALE GENOMIC DNA]</scope>
    <source>
        <strain evidence="16">hw3</strain>
    </source>
</reference>
<evidence type="ECO:0000256" key="13">
    <source>
        <dbReference type="PIRNR" id="PIRNR016636"/>
    </source>
</evidence>
<evidence type="ECO:0000256" key="11">
    <source>
        <dbReference type="ARBA" id="ARBA00023315"/>
    </source>
</evidence>
<feature type="transmembrane region" description="Helical" evidence="14">
    <location>
        <begin position="30"/>
        <end position="46"/>
    </location>
</feature>
<dbReference type="PIRSF" id="PIRSF016636">
    <property type="entry name" value="AlgI_DltB"/>
    <property type="match status" value="1"/>
</dbReference>
<dbReference type="InterPro" id="IPR004299">
    <property type="entry name" value="MBOAT_fam"/>
</dbReference>
<dbReference type="Proteomes" id="UP001221208">
    <property type="component" value="Unassembled WGS sequence"/>
</dbReference>
<dbReference type="PIRSF" id="PIRSF500217">
    <property type="entry name" value="AlgI"/>
    <property type="match status" value="1"/>
</dbReference>
<evidence type="ECO:0000256" key="6">
    <source>
        <dbReference type="ARBA" id="ARBA00022679"/>
    </source>
</evidence>
<evidence type="ECO:0000256" key="4">
    <source>
        <dbReference type="ARBA" id="ARBA00016084"/>
    </source>
</evidence>
<organism evidence="15 16">
    <name type="scientific">Janthinobacterium fluminis</name>
    <dbReference type="NCBI Taxonomy" id="2987524"/>
    <lineage>
        <taxon>Bacteria</taxon>
        <taxon>Pseudomonadati</taxon>
        <taxon>Pseudomonadota</taxon>
        <taxon>Betaproteobacteria</taxon>
        <taxon>Burkholderiales</taxon>
        <taxon>Oxalobacteraceae</taxon>
        <taxon>Janthinobacterium</taxon>
    </lineage>
</organism>
<gene>
    <name evidence="15" type="ORF">OIK44_11910</name>
</gene>
<protein>
    <recommendedName>
        <fullName evidence="4">Probable alginate O-acetylase AlgI</fullName>
    </recommendedName>
    <alternativeName>
        <fullName evidence="12">Alginate biosynthesis protein AlgI</fullName>
    </alternativeName>
</protein>
<feature type="transmembrane region" description="Helical" evidence="14">
    <location>
        <begin position="52"/>
        <end position="69"/>
    </location>
</feature>
<feature type="transmembrane region" description="Helical" evidence="14">
    <location>
        <begin position="388"/>
        <end position="406"/>
    </location>
</feature>
<feature type="transmembrane region" description="Helical" evidence="14">
    <location>
        <begin position="346"/>
        <end position="367"/>
    </location>
</feature>
<evidence type="ECO:0000256" key="12">
    <source>
        <dbReference type="ARBA" id="ARBA00031030"/>
    </source>
</evidence>
<evidence type="ECO:0000256" key="8">
    <source>
        <dbReference type="ARBA" id="ARBA00022841"/>
    </source>
</evidence>
<feature type="transmembrane region" description="Helical" evidence="14">
    <location>
        <begin position="6"/>
        <end position="23"/>
    </location>
</feature>
<keyword evidence="11 13" id="KW-0012">Acyltransferase</keyword>
<keyword evidence="5 13" id="KW-1003">Cell membrane</keyword>
<sequence length="532" mass="58403">MLFNSYLFLLVFLPVALLGYYALGMAHRRLAACWLCLASLVFYGWWNPQYVALLLLSIAFNYLASQALLASAPWPRAQTALLTAAIAANLGLLFYYKYLAALFAFLADAGLVAHELDALILPLGISFFTFTQIGYLLDCKGGVVHERSALNYTLFVTFFPHLIAGPVLHHKEMMPQFADRATYRFQAENLSIGGALFAIGLAKKVLLADSVAHWAEAGFAEPDALRLWSAWGASLSYALQLYFDFSGYSDMALGLAKMFGVRFPLNFNSPYKAASIIDFWQRWHMTLTRYLNDYLYNPVAMALSRRRARRGLPVGRRAAASAAGFAQLVLLPTGFTMLLAGVWHGAGLQFLVFGLLHAGYLALNHAWRAFAGQRQQAPAGALRRAVRHAGGVALTLLAVLVGQAFFRADGVAGALSLLAGMSGQHGVEALPGWPWSGIEGGAALRSEDMLRLLVARWSETIQISLLFLIVWCMPNSQQIMGAFSPALKPASGAAPRWLQWRPSAGWLAVTLCMLAAALLSMHKETKFLYFQF</sequence>
<keyword evidence="10 13" id="KW-0472">Membrane</keyword>
<dbReference type="InterPro" id="IPR024194">
    <property type="entry name" value="Ac/AlaTfrase_AlgI/DltB"/>
</dbReference>
<dbReference type="PANTHER" id="PTHR13285:SF23">
    <property type="entry name" value="TEICHOIC ACID D-ALANYLTRANSFERASE"/>
    <property type="match status" value="1"/>
</dbReference>
<evidence type="ECO:0000256" key="3">
    <source>
        <dbReference type="ARBA" id="ARBA00010323"/>
    </source>
</evidence>
<keyword evidence="6 13" id="KW-0808">Transferase</keyword>
<keyword evidence="9 14" id="KW-1133">Transmembrane helix</keyword>
<dbReference type="InterPro" id="IPR051085">
    <property type="entry name" value="MB_O-acyltransferase"/>
</dbReference>
<feature type="transmembrane region" description="Helical" evidence="14">
    <location>
        <begin position="504"/>
        <end position="522"/>
    </location>
</feature>
<keyword evidence="7 14" id="KW-0812">Transmembrane</keyword>
<keyword evidence="8" id="KW-0016">Alginate biosynthesis</keyword>
<evidence type="ECO:0000256" key="5">
    <source>
        <dbReference type="ARBA" id="ARBA00022475"/>
    </source>
</evidence>
<feature type="transmembrane region" description="Helical" evidence="14">
    <location>
        <begin position="119"/>
        <end position="137"/>
    </location>
</feature>
<comment type="caution">
    <text evidence="15">The sequence shown here is derived from an EMBL/GenBank/DDBJ whole genome shotgun (WGS) entry which is preliminary data.</text>
</comment>
<evidence type="ECO:0000313" key="16">
    <source>
        <dbReference type="Proteomes" id="UP001221208"/>
    </source>
</evidence>
<comment type="pathway">
    <text evidence="2">Glycan biosynthesis; alginate biosynthesis.</text>
</comment>
<dbReference type="InterPro" id="IPR028362">
    <property type="entry name" value="AlgI"/>
</dbReference>
<evidence type="ECO:0000256" key="9">
    <source>
        <dbReference type="ARBA" id="ARBA00022989"/>
    </source>
</evidence>
<dbReference type="PANTHER" id="PTHR13285">
    <property type="entry name" value="ACYLTRANSFERASE"/>
    <property type="match status" value="1"/>
</dbReference>
<feature type="transmembrane region" description="Helical" evidence="14">
    <location>
        <begin position="318"/>
        <end position="340"/>
    </location>
</feature>
<proteinExistence type="inferred from homology"/>
<name>A0ABT5K0U5_9BURK</name>
<comment type="subcellular location">
    <subcellularLocation>
        <location evidence="1">Cell membrane</location>
        <topology evidence="1">Multi-pass membrane protein</topology>
    </subcellularLocation>
</comment>
<evidence type="ECO:0000256" key="1">
    <source>
        <dbReference type="ARBA" id="ARBA00004651"/>
    </source>
</evidence>